<dbReference type="Proteomes" id="UP000287372">
    <property type="component" value="Segment"/>
</dbReference>
<feature type="compositionally biased region" description="Polar residues" evidence="1">
    <location>
        <begin position="43"/>
        <end position="52"/>
    </location>
</feature>
<gene>
    <name evidence="2" type="primary">38</name>
    <name evidence="2" type="ORF">SEA_HIYAA_38</name>
</gene>
<keyword evidence="3" id="KW-1185">Reference proteome</keyword>
<name>A0A3S9U8S7_9CAUD</name>
<evidence type="ECO:0000313" key="3">
    <source>
        <dbReference type="Proteomes" id="UP000287372"/>
    </source>
</evidence>
<accession>A0A3S9U8S7</accession>
<evidence type="ECO:0000256" key="1">
    <source>
        <dbReference type="SAM" id="MobiDB-lite"/>
    </source>
</evidence>
<dbReference type="RefSeq" id="YP_009818474.1">
    <property type="nucleotide sequence ID" value="NC_048139.1"/>
</dbReference>
<dbReference type="EMBL" id="MK279841">
    <property type="protein sequence ID" value="AZS06678.1"/>
    <property type="molecule type" value="Genomic_DNA"/>
</dbReference>
<feature type="compositionally biased region" description="Low complexity" evidence="1">
    <location>
        <begin position="90"/>
        <end position="115"/>
    </location>
</feature>
<reference evidence="2 3" key="1">
    <citation type="submission" date="2018-12" db="EMBL/GenBank/DDBJ databases">
        <authorList>
            <person name="Lieu J.K."/>
            <person name="Tian C.Z."/>
            <person name="Hsaio W.J."/>
            <person name="Shaffer C.D."/>
            <person name="Weston-Hafer K.A."/>
            <person name="Russell D.A."/>
            <person name="Pope W.H."/>
            <person name="Jacobs-Sera D."/>
            <person name="Hendrix R.W."/>
            <person name="Hatfull G.F."/>
        </authorList>
    </citation>
    <scope>NUCLEOTIDE SEQUENCE [LARGE SCALE GENOMIC DNA]</scope>
</reference>
<dbReference type="KEGG" id="vg:55009816"/>
<evidence type="ECO:0000313" key="2">
    <source>
        <dbReference type="EMBL" id="AZS06678.1"/>
    </source>
</evidence>
<dbReference type="GeneID" id="55009816"/>
<organism evidence="2 3">
    <name type="scientific">Streptomyces phage Hiyaa</name>
    <dbReference type="NCBI Taxonomy" id="2499072"/>
    <lineage>
        <taxon>Viruses</taxon>
        <taxon>Duplodnaviria</taxon>
        <taxon>Heunggongvirae</taxon>
        <taxon>Uroviricota</taxon>
        <taxon>Caudoviricetes</taxon>
        <taxon>Hiyaavirus</taxon>
        <taxon>Hiyaavirus hiyaa</taxon>
    </lineage>
</organism>
<protein>
    <submittedName>
        <fullName evidence="2">Uncharacterized protein</fullName>
    </submittedName>
</protein>
<proteinExistence type="predicted"/>
<sequence>MPLSEAARALFPWTDESRHACTEVIVEGNTFRCPCRCGYRGKQVTSSPSHAFNATKVHAENENRREGDGGQKVEGDQYQNNGEPPRAVRRAATAASTPSRPGTAPRRASQGTPGTPCGCGCGEPSGGLFRPGHDSKLLSRLLNEVRSGAKTLADAHAEMTTIGTSEVLKEKLAKKVAA</sequence>
<feature type="region of interest" description="Disordered" evidence="1">
    <location>
        <begin position="41"/>
        <end position="115"/>
    </location>
</feature>
<feature type="compositionally biased region" description="Basic and acidic residues" evidence="1">
    <location>
        <begin position="57"/>
        <end position="75"/>
    </location>
</feature>